<feature type="domain" description="RNase H type-1" evidence="11">
    <location>
        <begin position="91"/>
        <end position="236"/>
    </location>
</feature>
<dbReference type="Gene3D" id="3.40.970.10">
    <property type="entry name" value="Ribonuclease H1, N-terminal domain"/>
    <property type="match status" value="1"/>
</dbReference>
<proteinExistence type="inferred from homology"/>
<evidence type="ECO:0000256" key="10">
    <source>
        <dbReference type="ARBA" id="ARBA00022842"/>
    </source>
</evidence>
<dbReference type="SUPFAM" id="SSF53098">
    <property type="entry name" value="Ribonuclease H-like"/>
    <property type="match status" value="1"/>
</dbReference>
<evidence type="ECO:0000313" key="12">
    <source>
        <dbReference type="EMBL" id="SVC92494.1"/>
    </source>
</evidence>
<comment type="subunit">
    <text evidence="4">Monomer.</text>
</comment>
<dbReference type="InterPro" id="IPR036397">
    <property type="entry name" value="RNaseH_sf"/>
</dbReference>
<gene>
    <name evidence="12" type="ORF">METZ01_LOCUS345348</name>
</gene>
<dbReference type="Pfam" id="PF01693">
    <property type="entry name" value="Cauli_VI"/>
    <property type="match status" value="1"/>
</dbReference>
<dbReference type="CDD" id="cd09278">
    <property type="entry name" value="RNase_HI_prokaryote_like"/>
    <property type="match status" value="1"/>
</dbReference>
<dbReference type="InterPro" id="IPR050092">
    <property type="entry name" value="RNase_H"/>
</dbReference>
<keyword evidence="7" id="KW-0479">Metal-binding</keyword>
<comment type="catalytic activity">
    <reaction evidence="1">
        <text>Endonucleolytic cleavage to 5'-phosphomonoester.</text>
        <dbReference type="EC" id="3.1.26.4"/>
    </reaction>
</comment>
<evidence type="ECO:0000256" key="9">
    <source>
        <dbReference type="ARBA" id="ARBA00022801"/>
    </source>
</evidence>
<keyword evidence="6" id="KW-0540">Nuclease</keyword>
<dbReference type="PANTHER" id="PTHR10642">
    <property type="entry name" value="RIBONUCLEASE H1"/>
    <property type="match status" value="1"/>
</dbReference>
<organism evidence="12">
    <name type="scientific">marine metagenome</name>
    <dbReference type="NCBI Taxonomy" id="408172"/>
    <lineage>
        <taxon>unclassified sequences</taxon>
        <taxon>metagenomes</taxon>
        <taxon>ecological metagenomes</taxon>
    </lineage>
</organism>
<dbReference type="InterPro" id="IPR002156">
    <property type="entry name" value="RNaseH_domain"/>
</dbReference>
<dbReference type="Pfam" id="PF00075">
    <property type="entry name" value="RNase_H"/>
    <property type="match status" value="1"/>
</dbReference>
<dbReference type="InterPro" id="IPR009027">
    <property type="entry name" value="Ribosomal_bL9/RNase_H1_N"/>
</dbReference>
<dbReference type="GO" id="GO:0043137">
    <property type="term" value="P:DNA replication, removal of RNA primer"/>
    <property type="evidence" value="ECO:0007669"/>
    <property type="project" value="TreeGrafter"/>
</dbReference>
<evidence type="ECO:0000256" key="2">
    <source>
        <dbReference type="ARBA" id="ARBA00001946"/>
    </source>
</evidence>
<dbReference type="InterPro" id="IPR011320">
    <property type="entry name" value="RNase_H1_N"/>
</dbReference>
<dbReference type="Gene3D" id="3.30.420.10">
    <property type="entry name" value="Ribonuclease H-like superfamily/Ribonuclease H"/>
    <property type="match status" value="1"/>
</dbReference>
<dbReference type="EMBL" id="UINC01118992">
    <property type="protein sequence ID" value="SVC92494.1"/>
    <property type="molecule type" value="Genomic_DNA"/>
</dbReference>
<evidence type="ECO:0000256" key="3">
    <source>
        <dbReference type="ARBA" id="ARBA00005300"/>
    </source>
</evidence>
<keyword evidence="9" id="KW-0378">Hydrolase</keyword>
<dbReference type="PANTHER" id="PTHR10642:SF26">
    <property type="entry name" value="RIBONUCLEASE H1"/>
    <property type="match status" value="1"/>
</dbReference>
<dbReference type="InterPro" id="IPR037056">
    <property type="entry name" value="RNase_H1_N_sf"/>
</dbReference>
<sequence>MARKKIYAVVEGHLPGLYDFWTGPAGAEEQVRGYPGAVYKGFATEAEALAWLNDVTDGAPAFETKGTTKQPKEKERPDIAAYRKRQEEALAAGKVVIYTDGGCEGNPGTGGYAAVILSSAVRRELSGGYSYTTNNRMELMACIHSLRSIDPGISAVLFSDSSYVVNGIEKGWAERWRRNGWRRWKEKELVSAKNADLWAQLLDLCDCHRVEFMKVKGHAGIPENERCDRLSTAMMQRKDLPSDDGFSE</sequence>
<dbReference type="InterPro" id="IPR012337">
    <property type="entry name" value="RNaseH-like_sf"/>
</dbReference>
<dbReference type="GO" id="GO:0003676">
    <property type="term" value="F:nucleic acid binding"/>
    <property type="evidence" value="ECO:0007669"/>
    <property type="project" value="InterPro"/>
</dbReference>
<evidence type="ECO:0000256" key="7">
    <source>
        <dbReference type="ARBA" id="ARBA00022723"/>
    </source>
</evidence>
<reference evidence="12" key="1">
    <citation type="submission" date="2018-05" db="EMBL/GenBank/DDBJ databases">
        <authorList>
            <person name="Lanie J.A."/>
            <person name="Ng W.-L."/>
            <person name="Kazmierczak K.M."/>
            <person name="Andrzejewski T.M."/>
            <person name="Davidsen T.M."/>
            <person name="Wayne K.J."/>
            <person name="Tettelin H."/>
            <person name="Glass J.I."/>
            <person name="Rusch D."/>
            <person name="Podicherti R."/>
            <person name="Tsui H.-C.T."/>
            <person name="Winkler M.E."/>
        </authorList>
    </citation>
    <scope>NUCLEOTIDE SEQUENCE</scope>
</reference>
<evidence type="ECO:0000256" key="1">
    <source>
        <dbReference type="ARBA" id="ARBA00000077"/>
    </source>
</evidence>
<accession>A0A382R435</accession>
<dbReference type="AlphaFoldDB" id="A0A382R435"/>
<keyword evidence="10" id="KW-0460">Magnesium</keyword>
<evidence type="ECO:0000256" key="8">
    <source>
        <dbReference type="ARBA" id="ARBA00022759"/>
    </source>
</evidence>
<comment type="similarity">
    <text evidence="3">Belongs to the RNase H family.</text>
</comment>
<evidence type="ECO:0000256" key="4">
    <source>
        <dbReference type="ARBA" id="ARBA00011245"/>
    </source>
</evidence>
<evidence type="ECO:0000259" key="11">
    <source>
        <dbReference type="PROSITE" id="PS50879"/>
    </source>
</evidence>
<dbReference type="EC" id="3.1.26.4" evidence="5"/>
<keyword evidence="8" id="KW-0255">Endonuclease</keyword>
<dbReference type="GO" id="GO:0046872">
    <property type="term" value="F:metal ion binding"/>
    <property type="evidence" value="ECO:0007669"/>
    <property type="project" value="UniProtKB-KW"/>
</dbReference>
<evidence type="ECO:0000256" key="6">
    <source>
        <dbReference type="ARBA" id="ARBA00022722"/>
    </source>
</evidence>
<dbReference type="SUPFAM" id="SSF55658">
    <property type="entry name" value="L9 N-domain-like"/>
    <property type="match status" value="1"/>
</dbReference>
<comment type="cofactor">
    <cofactor evidence="2">
        <name>Mg(2+)</name>
        <dbReference type="ChEBI" id="CHEBI:18420"/>
    </cofactor>
</comment>
<dbReference type="GO" id="GO:0004523">
    <property type="term" value="F:RNA-DNA hybrid ribonuclease activity"/>
    <property type="evidence" value="ECO:0007669"/>
    <property type="project" value="UniProtKB-EC"/>
</dbReference>
<evidence type="ECO:0000256" key="5">
    <source>
        <dbReference type="ARBA" id="ARBA00012180"/>
    </source>
</evidence>
<dbReference type="HAMAP" id="MF_00042">
    <property type="entry name" value="RNase_H"/>
    <property type="match status" value="1"/>
</dbReference>
<dbReference type="InterPro" id="IPR022892">
    <property type="entry name" value="RNaseHI"/>
</dbReference>
<dbReference type="PROSITE" id="PS50879">
    <property type="entry name" value="RNASE_H_1"/>
    <property type="match status" value="1"/>
</dbReference>
<protein>
    <recommendedName>
        <fullName evidence="5">ribonuclease H</fullName>
        <ecNumber evidence="5">3.1.26.4</ecNumber>
    </recommendedName>
</protein>
<name>A0A382R435_9ZZZZ</name>
<dbReference type="NCBIfam" id="NF001236">
    <property type="entry name" value="PRK00203.1"/>
    <property type="match status" value="1"/>
</dbReference>